<evidence type="ECO:0000256" key="2">
    <source>
        <dbReference type="ARBA" id="ARBA00022723"/>
    </source>
</evidence>
<dbReference type="HOGENOM" id="CLU_039070_4_2_1"/>
<keyword evidence="2" id="KW-0479">Metal-binding</keyword>
<sequence length="341" mass="37710">MLALAYKNPSEYPIGFAAIVLLTDPVVVDIDAKRLQEALNAHDYGTNERREADLLRRFDVPEIPPLLTPAVLVDKAGVVLLWSLPEVLSSRFQDLMWEALNPIKAMLARSVADGTWRTAHDNFEWEDIQGCLNFSPAWFQQGRNTSASCPEVSAMLKARNPDQGGRSWLEQMMLPAAVLSAAMAVMHPNLYAAGREAVVRLYQDLAVPCADESAFAEMAETLRLWPSVFTAASVMVNRSTPFHRDHNSRVQWYNLLASVGLYHHAWFDVPTLGTACHYPPGSVVAVSGLLVRHGVAPTEGDRLCFASYMRDNVHQAVGVQRSDWASYHALPGLWAGKVLGC</sequence>
<evidence type="ECO:0000256" key="3">
    <source>
        <dbReference type="ARBA" id="ARBA00022964"/>
    </source>
</evidence>
<name>A0A0D0CD83_9AGAM</name>
<keyword evidence="5" id="KW-0408">Iron</keyword>
<keyword evidence="4" id="KW-0560">Oxidoreductase</keyword>
<protein>
    <recommendedName>
        <fullName evidence="6">2OGFeDO JBP1/TET oxygenase domain-containing protein</fullName>
    </recommendedName>
</protein>
<dbReference type="STRING" id="930991.A0A0D0CD83"/>
<dbReference type="Gene3D" id="3.60.130.30">
    <property type="match status" value="1"/>
</dbReference>
<reference evidence="7 8" key="1">
    <citation type="submission" date="2014-04" db="EMBL/GenBank/DDBJ databases">
        <authorList>
            <consortium name="DOE Joint Genome Institute"/>
            <person name="Kuo A."/>
            <person name="Kohler A."/>
            <person name="Jargeat P."/>
            <person name="Nagy L.G."/>
            <person name="Floudas D."/>
            <person name="Copeland A."/>
            <person name="Barry K.W."/>
            <person name="Cichocki N."/>
            <person name="Veneault-Fourrey C."/>
            <person name="LaButti K."/>
            <person name="Lindquist E.A."/>
            <person name="Lipzen A."/>
            <person name="Lundell T."/>
            <person name="Morin E."/>
            <person name="Murat C."/>
            <person name="Sun H."/>
            <person name="Tunlid A."/>
            <person name="Henrissat B."/>
            <person name="Grigoriev I.V."/>
            <person name="Hibbett D.S."/>
            <person name="Martin F."/>
            <person name="Nordberg H.P."/>
            <person name="Cantor M.N."/>
            <person name="Hua S.X."/>
        </authorList>
    </citation>
    <scope>NUCLEOTIDE SEQUENCE [LARGE SCALE GENOMIC DNA]</scope>
    <source>
        <strain evidence="7 8">Ve08.2h10</strain>
    </source>
</reference>
<dbReference type="EMBL" id="KN829710">
    <property type="protein sequence ID" value="KIK73473.1"/>
    <property type="molecule type" value="Genomic_DNA"/>
</dbReference>
<keyword evidence="8" id="KW-1185">Reference proteome</keyword>
<evidence type="ECO:0000313" key="8">
    <source>
        <dbReference type="Proteomes" id="UP000054538"/>
    </source>
</evidence>
<proteinExistence type="predicted"/>
<organism evidence="7 8">
    <name type="scientific">Paxillus rubicundulus Ve08.2h10</name>
    <dbReference type="NCBI Taxonomy" id="930991"/>
    <lineage>
        <taxon>Eukaryota</taxon>
        <taxon>Fungi</taxon>
        <taxon>Dikarya</taxon>
        <taxon>Basidiomycota</taxon>
        <taxon>Agaricomycotina</taxon>
        <taxon>Agaricomycetes</taxon>
        <taxon>Agaricomycetidae</taxon>
        <taxon>Boletales</taxon>
        <taxon>Paxilineae</taxon>
        <taxon>Paxillaceae</taxon>
        <taxon>Paxillus</taxon>
    </lineage>
</organism>
<dbReference type="Pfam" id="PF12851">
    <property type="entry name" value="Tet_JBP"/>
    <property type="match status" value="1"/>
</dbReference>
<dbReference type="OrthoDB" id="2692579at2759"/>
<evidence type="ECO:0000256" key="4">
    <source>
        <dbReference type="ARBA" id="ARBA00023002"/>
    </source>
</evidence>
<evidence type="ECO:0000313" key="7">
    <source>
        <dbReference type="EMBL" id="KIK73473.1"/>
    </source>
</evidence>
<reference evidence="8" key="2">
    <citation type="submission" date="2015-01" db="EMBL/GenBank/DDBJ databases">
        <title>Evolutionary Origins and Diversification of the Mycorrhizal Mutualists.</title>
        <authorList>
            <consortium name="DOE Joint Genome Institute"/>
            <consortium name="Mycorrhizal Genomics Consortium"/>
            <person name="Kohler A."/>
            <person name="Kuo A."/>
            <person name="Nagy L.G."/>
            <person name="Floudas D."/>
            <person name="Copeland A."/>
            <person name="Barry K.W."/>
            <person name="Cichocki N."/>
            <person name="Veneault-Fourrey C."/>
            <person name="LaButti K."/>
            <person name="Lindquist E.A."/>
            <person name="Lipzen A."/>
            <person name="Lundell T."/>
            <person name="Morin E."/>
            <person name="Murat C."/>
            <person name="Riley R."/>
            <person name="Ohm R."/>
            <person name="Sun H."/>
            <person name="Tunlid A."/>
            <person name="Henrissat B."/>
            <person name="Grigoriev I.V."/>
            <person name="Hibbett D.S."/>
            <person name="Martin F."/>
        </authorList>
    </citation>
    <scope>NUCLEOTIDE SEQUENCE [LARGE SCALE GENOMIC DNA]</scope>
    <source>
        <strain evidence="8">Ve08.2h10</strain>
    </source>
</reference>
<accession>A0A0D0CD83</accession>
<evidence type="ECO:0000256" key="5">
    <source>
        <dbReference type="ARBA" id="ARBA00023004"/>
    </source>
</evidence>
<dbReference type="GO" id="GO:0046872">
    <property type="term" value="F:metal ion binding"/>
    <property type="evidence" value="ECO:0007669"/>
    <property type="project" value="UniProtKB-KW"/>
</dbReference>
<keyword evidence="3" id="KW-0223">Dioxygenase</keyword>
<feature type="domain" description="2OGFeDO JBP1/TET oxygenase" evidence="6">
    <location>
        <begin position="136"/>
        <end position="310"/>
    </location>
</feature>
<dbReference type="InParanoid" id="A0A0D0CD83"/>
<comment type="cofactor">
    <cofactor evidence="1">
        <name>Fe(2+)</name>
        <dbReference type="ChEBI" id="CHEBI:29033"/>
    </cofactor>
</comment>
<gene>
    <name evidence="7" type="ORF">PAXRUDRAFT_178342</name>
</gene>
<dbReference type="Proteomes" id="UP000054538">
    <property type="component" value="Unassembled WGS sequence"/>
</dbReference>
<dbReference type="InterPro" id="IPR024779">
    <property type="entry name" value="2OGFeDO_JBP1/TET_oxygenase_dom"/>
</dbReference>
<evidence type="ECO:0000256" key="1">
    <source>
        <dbReference type="ARBA" id="ARBA00001954"/>
    </source>
</evidence>
<dbReference type="GO" id="GO:0051213">
    <property type="term" value="F:dioxygenase activity"/>
    <property type="evidence" value="ECO:0007669"/>
    <property type="project" value="UniProtKB-KW"/>
</dbReference>
<dbReference type="AlphaFoldDB" id="A0A0D0CD83"/>
<evidence type="ECO:0000259" key="6">
    <source>
        <dbReference type="Pfam" id="PF12851"/>
    </source>
</evidence>